<dbReference type="PROSITE" id="PS50293">
    <property type="entry name" value="TPR_REGION"/>
    <property type="match status" value="1"/>
</dbReference>
<dbReference type="InterPro" id="IPR013105">
    <property type="entry name" value="TPR_2"/>
</dbReference>
<feature type="repeat" description="TPR" evidence="3">
    <location>
        <begin position="102"/>
        <end position="135"/>
    </location>
</feature>
<keyword evidence="1" id="KW-0677">Repeat</keyword>
<keyword evidence="2 3" id="KW-0802">TPR repeat</keyword>
<dbReference type="SUPFAM" id="SSF48452">
    <property type="entry name" value="TPR-like"/>
    <property type="match status" value="1"/>
</dbReference>
<reference evidence="4 5" key="1">
    <citation type="journal article" date="2019" name="Antonie Van Leeuwenhoek">
        <title>Description of 'Ca. Methylobacter oryzae' KRF1, a novel species from the environmentally important Methylobacter clade 2.</title>
        <authorList>
            <person name="Khatri K."/>
            <person name="Mohite J.A."/>
            <person name="Pandit P.S."/>
            <person name="Bahulikar R."/>
            <person name="Rahalkar M.C."/>
        </authorList>
    </citation>
    <scope>NUCLEOTIDE SEQUENCE [LARGE SCALE GENOMIC DNA]</scope>
    <source>
        <strain evidence="4 5">KRF1</strain>
    </source>
</reference>
<proteinExistence type="predicted"/>
<dbReference type="InterPro" id="IPR011990">
    <property type="entry name" value="TPR-like_helical_dom_sf"/>
</dbReference>
<organism evidence="4 5">
    <name type="scientific">Candidatus Methylobacter oryzae</name>
    <dbReference type="NCBI Taxonomy" id="2497749"/>
    <lineage>
        <taxon>Bacteria</taxon>
        <taxon>Pseudomonadati</taxon>
        <taxon>Pseudomonadota</taxon>
        <taxon>Gammaproteobacteria</taxon>
        <taxon>Methylococcales</taxon>
        <taxon>Methylococcaceae</taxon>
        <taxon>Methylobacter</taxon>
    </lineage>
</organism>
<dbReference type="Pfam" id="PF13432">
    <property type="entry name" value="TPR_16"/>
    <property type="match status" value="2"/>
</dbReference>
<name>A0ABY3C4S6_9GAMM</name>
<protein>
    <submittedName>
        <fullName evidence="4">Tetratricopeptide repeat protein</fullName>
    </submittedName>
</protein>
<dbReference type="Proteomes" id="UP000733744">
    <property type="component" value="Unassembled WGS sequence"/>
</dbReference>
<feature type="repeat" description="TPR" evidence="3">
    <location>
        <begin position="68"/>
        <end position="101"/>
    </location>
</feature>
<dbReference type="Pfam" id="PF07719">
    <property type="entry name" value="TPR_2"/>
    <property type="match status" value="1"/>
</dbReference>
<gene>
    <name evidence="4" type="ORF">EKO24_021800</name>
</gene>
<comment type="caution">
    <text evidence="4">The sequence shown here is derived from an EMBL/GenBank/DDBJ whole genome shotgun (WGS) entry which is preliminary data.</text>
</comment>
<dbReference type="InterPro" id="IPR019734">
    <property type="entry name" value="TPR_rpt"/>
</dbReference>
<dbReference type="PROSITE" id="PS50005">
    <property type="entry name" value="TPR"/>
    <property type="match status" value="4"/>
</dbReference>
<evidence type="ECO:0000256" key="2">
    <source>
        <dbReference type="ARBA" id="ARBA00022803"/>
    </source>
</evidence>
<dbReference type="RefSeq" id="WP_143733366.1">
    <property type="nucleotide sequence ID" value="NZ_RYFG02000121.1"/>
</dbReference>
<evidence type="ECO:0000313" key="5">
    <source>
        <dbReference type="Proteomes" id="UP000733744"/>
    </source>
</evidence>
<keyword evidence="5" id="KW-1185">Reference proteome</keyword>
<accession>A0ABY3C4S6</accession>
<evidence type="ECO:0000256" key="1">
    <source>
        <dbReference type="ARBA" id="ARBA00022737"/>
    </source>
</evidence>
<dbReference type="Gene3D" id="1.25.40.10">
    <property type="entry name" value="Tetratricopeptide repeat domain"/>
    <property type="match status" value="3"/>
</dbReference>
<feature type="repeat" description="TPR" evidence="3">
    <location>
        <begin position="268"/>
        <end position="301"/>
    </location>
</feature>
<dbReference type="SMART" id="SM00028">
    <property type="entry name" value="TPR"/>
    <property type="match status" value="6"/>
</dbReference>
<evidence type="ECO:0000256" key="3">
    <source>
        <dbReference type="PROSITE-ProRule" id="PRU00339"/>
    </source>
</evidence>
<evidence type="ECO:0000313" key="4">
    <source>
        <dbReference type="EMBL" id="TRW89684.1"/>
    </source>
</evidence>
<feature type="repeat" description="TPR" evidence="3">
    <location>
        <begin position="170"/>
        <end position="203"/>
    </location>
</feature>
<sequence>MTSIQLINPNSMFSYPLRGILFCLVFINTSALLTGCTSTSIPVKPRISELYDDKAALVHQIQEIAADSPSAMNRANQFLQQGNKDEALYYYVRALEFDSTNKDALDKIGEIHAEKGNYEPAESAYQLALKLEPKNANALEGLGLIQLKSGRQDEAKQALAAAVNIDAGLWRAYNGLGLIADKEGDYAHAAQYYENALKAKPNTPMLINNLGYSKYLSGDLQRAMQLFNAASELDDKFDSAWLNQGLVHARLGNDTKAIQAFMHVLDEADAYNNLGYIYMVNNRTPAAYEYFQKAISLSPTYHKQANENLKRLDAIDN</sequence>
<dbReference type="Pfam" id="PF00515">
    <property type="entry name" value="TPR_1"/>
    <property type="match status" value="1"/>
</dbReference>
<dbReference type="PANTHER" id="PTHR44858:SF1">
    <property type="entry name" value="UDP-N-ACETYLGLUCOSAMINE--PEPTIDE N-ACETYLGLUCOSAMINYLTRANSFERASE SPINDLY-RELATED"/>
    <property type="match status" value="1"/>
</dbReference>
<dbReference type="InterPro" id="IPR050498">
    <property type="entry name" value="Ycf3"/>
</dbReference>
<dbReference type="EMBL" id="RYFG02000121">
    <property type="protein sequence ID" value="TRW89684.1"/>
    <property type="molecule type" value="Genomic_DNA"/>
</dbReference>
<dbReference type="PANTHER" id="PTHR44858">
    <property type="entry name" value="TETRATRICOPEPTIDE REPEAT PROTEIN 6"/>
    <property type="match status" value="1"/>
</dbReference>